<evidence type="ECO:0000313" key="2">
    <source>
        <dbReference type="Proteomes" id="UP000005778"/>
    </source>
</evidence>
<dbReference type="AlphaFoldDB" id="I5B761"/>
<reference evidence="1 2" key="2">
    <citation type="submission" date="2012-02" db="EMBL/GenBank/DDBJ databases">
        <title>Improved High-Quality Draft sequence of Desulfobacter postgatei 2ac9.</title>
        <authorList>
            <consortium name="US DOE Joint Genome Institute"/>
            <person name="Lucas S."/>
            <person name="Han J."/>
            <person name="Lapidus A."/>
            <person name="Cheng J.-F."/>
            <person name="Goodwin L."/>
            <person name="Pitluck S."/>
            <person name="Peters L."/>
            <person name="Ovchinnikova G."/>
            <person name="Held B."/>
            <person name="Detter J.C."/>
            <person name="Han C."/>
            <person name="Tapia R."/>
            <person name="Land M."/>
            <person name="Hauser L."/>
            <person name="Kyrpides N."/>
            <person name="Ivanova N."/>
            <person name="Pagani I."/>
            <person name="Orellana R."/>
            <person name="Lovley D."/>
            <person name="Woyke T."/>
        </authorList>
    </citation>
    <scope>NUCLEOTIDE SEQUENCE [LARGE SCALE GENOMIC DNA]</scope>
    <source>
        <strain evidence="1 2">2ac9</strain>
    </source>
</reference>
<dbReference type="RefSeq" id="WP_004075400.1">
    <property type="nucleotide sequence ID" value="NZ_CM001488.1"/>
</dbReference>
<gene>
    <name evidence="1" type="ORF">DespoDRAFT_03568</name>
</gene>
<organism evidence="1 2">
    <name type="scientific">Desulfobacter postgatei 2ac9</name>
    <dbReference type="NCBI Taxonomy" id="879212"/>
    <lineage>
        <taxon>Bacteria</taxon>
        <taxon>Pseudomonadati</taxon>
        <taxon>Thermodesulfobacteriota</taxon>
        <taxon>Desulfobacteria</taxon>
        <taxon>Desulfobacterales</taxon>
        <taxon>Desulfobacteraceae</taxon>
        <taxon>Desulfobacter</taxon>
    </lineage>
</organism>
<proteinExistence type="predicted"/>
<evidence type="ECO:0000313" key="1">
    <source>
        <dbReference type="EMBL" id="EIM65324.1"/>
    </source>
</evidence>
<name>I5B761_9BACT</name>
<keyword evidence="2" id="KW-1185">Reference proteome</keyword>
<accession>I5B761</accession>
<dbReference type="EMBL" id="CM001488">
    <property type="protein sequence ID" value="EIM65324.1"/>
    <property type="molecule type" value="Genomic_DNA"/>
</dbReference>
<dbReference type="HOGENOM" id="CLU_1324641_0_0_7"/>
<dbReference type="OrthoDB" id="9859925at2"/>
<dbReference type="STRING" id="879212.DespoDRAFT_03568"/>
<protein>
    <submittedName>
        <fullName evidence="1">Uncharacterized protein</fullName>
    </submittedName>
</protein>
<reference evidence="1 2" key="1">
    <citation type="submission" date="2011-09" db="EMBL/GenBank/DDBJ databases">
        <authorList>
            <consortium name="US DOE Joint Genome Institute (JGI-PGF)"/>
            <person name="Lucas S."/>
            <person name="Han J."/>
            <person name="Lapidus A."/>
            <person name="Cheng J.-F."/>
            <person name="Goodwin L."/>
            <person name="Pitluck S."/>
            <person name="Peters L."/>
            <person name="Land M.L."/>
            <person name="Hauser L."/>
            <person name="Orellana R."/>
            <person name="Lovley D."/>
            <person name="Woyke T.J."/>
        </authorList>
    </citation>
    <scope>NUCLEOTIDE SEQUENCE [LARGE SCALE GENOMIC DNA]</scope>
    <source>
        <strain evidence="1 2">2ac9</strain>
    </source>
</reference>
<dbReference type="Proteomes" id="UP000005778">
    <property type="component" value="Chromosome"/>
</dbReference>
<sequence>MSKKRKLDFSLLPQIDGMDIFIRLDGNLEDKFKNSSVFKETYERSQASIMFVCNANKEYENWRNSAYLRAGLNEFYSIEDAARRDFRKSNIGFKPPKISDSKNPLVHAMYMLRHVNVHADISKTDIHDTTVVSTLGEQPRNIDWKSVILAKPILSQLSLQEAAKFYENSDLKQITEWIEENQNIFGIGELFRRGLSAYCNELYLTTI</sequence>